<comment type="subunit">
    <text evidence="5">Homodimer.</text>
</comment>
<accession>A0A7W7YAG6</accession>
<protein>
    <recommendedName>
        <fullName evidence="5">Ribosomal RNA large subunit methyltransferase H</fullName>
        <ecNumber evidence="5">2.1.1.177</ecNumber>
    </recommendedName>
    <alternativeName>
        <fullName evidence="5">23S rRNA (pseudouridine1915-N3)-methyltransferase</fullName>
    </alternativeName>
    <alternativeName>
        <fullName evidence="5">23S rRNA m3Psi1915 methyltransferase</fullName>
    </alternativeName>
    <alternativeName>
        <fullName evidence="5">rRNA (pseudouridine-N3-)-methyltransferase RlmH</fullName>
    </alternativeName>
</protein>
<evidence type="ECO:0000256" key="4">
    <source>
        <dbReference type="ARBA" id="ARBA00038303"/>
    </source>
</evidence>
<feature type="binding site" evidence="5">
    <location>
        <begin position="113"/>
        <end position="118"/>
    </location>
    <ligand>
        <name>S-adenosyl-L-methionine</name>
        <dbReference type="ChEBI" id="CHEBI:59789"/>
    </ligand>
</feature>
<dbReference type="InterPro" id="IPR029026">
    <property type="entry name" value="tRNA_m1G_MTases_N"/>
</dbReference>
<dbReference type="SUPFAM" id="SSF75217">
    <property type="entry name" value="alpha/beta knot"/>
    <property type="match status" value="1"/>
</dbReference>
<organism evidence="6 7">
    <name type="scientific">Prosthecobacter vanneervenii</name>
    <dbReference type="NCBI Taxonomy" id="48466"/>
    <lineage>
        <taxon>Bacteria</taxon>
        <taxon>Pseudomonadati</taxon>
        <taxon>Verrucomicrobiota</taxon>
        <taxon>Verrucomicrobiia</taxon>
        <taxon>Verrucomicrobiales</taxon>
        <taxon>Verrucomicrobiaceae</taxon>
        <taxon>Prosthecobacter</taxon>
    </lineage>
</organism>
<dbReference type="HAMAP" id="MF_00658">
    <property type="entry name" value="23SrRNA_methyltr_H"/>
    <property type="match status" value="1"/>
</dbReference>
<dbReference type="InterPro" id="IPR003742">
    <property type="entry name" value="RlmH-like"/>
</dbReference>
<dbReference type="GO" id="GO:0005737">
    <property type="term" value="C:cytoplasm"/>
    <property type="evidence" value="ECO:0007669"/>
    <property type="project" value="UniProtKB-SubCell"/>
</dbReference>
<comment type="function">
    <text evidence="5">Specifically methylates the pseudouridine at position 1915 (m3Psi1915) in 23S rRNA.</text>
</comment>
<evidence type="ECO:0000256" key="2">
    <source>
        <dbReference type="ARBA" id="ARBA00022679"/>
    </source>
</evidence>
<dbReference type="Pfam" id="PF02590">
    <property type="entry name" value="SPOUT_MTase"/>
    <property type="match status" value="1"/>
</dbReference>
<dbReference type="CDD" id="cd18081">
    <property type="entry name" value="RlmH-like"/>
    <property type="match status" value="1"/>
</dbReference>
<evidence type="ECO:0000256" key="5">
    <source>
        <dbReference type="HAMAP-Rule" id="MF_00658"/>
    </source>
</evidence>
<comment type="subcellular location">
    <subcellularLocation>
        <location evidence="5">Cytoplasm</location>
    </subcellularLocation>
</comment>
<gene>
    <name evidence="5" type="primary">rlmH</name>
    <name evidence="6" type="ORF">HNQ65_002067</name>
</gene>
<keyword evidence="5" id="KW-0963">Cytoplasm</keyword>
<evidence type="ECO:0000256" key="1">
    <source>
        <dbReference type="ARBA" id="ARBA00022603"/>
    </source>
</evidence>
<comment type="similarity">
    <text evidence="4 5">Belongs to the RNA methyltransferase RlmH family.</text>
</comment>
<keyword evidence="5" id="KW-0698">rRNA processing</keyword>
<dbReference type="RefSeq" id="WP_184339418.1">
    <property type="nucleotide sequence ID" value="NZ_JACHIG010000004.1"/>
</dbReference>
<evidence type="ECO:0000256" key="3">
    <source>
        <dbReference type="ARBA" id="ARBA00022691"/>
    </source>
</evidence>
<dbReference type="PANTHER" id="PTHR33603:SF1">
    <property type="entry name" value="RIBOSOMAL RNA LARGE SUBUNIT METHYLTRANSFERASE H"/>
    <property type="match status" value="1"/>
</dbReference>
<dbReference type="InterPro" id="IPR029028">
    <property type="entry name" value="Alpha/beta_knot_MTases"/>
</dbReference>
<feature type="binding site" evidence="5">
    <location>
        <position position="62"/>
    </location>
    <ligand>
        <name>S-adenosyl-L-methionine</name>
        <dbReference type="ChEBI" id="CHEBI:59789"/>
    </ligand>
</feature>
<keyword evidence="3 5" id="KW-0949">S-adenosyl-L-methionine</keyword>
<evidence type="ECO:0000313" key="7">
    <source>
        <dbReference type="Proteomes" id="UP000590740"/>
    </source>
</evidence>
<evidence type="ECO:0000313" key="6">
    <source>
        <dbReference type="EMBL" id="MBB5032485.1"/>
    </source>
</evidence>
<comment type="catalytic activity">
    <reaction evidence="5">
        <text>pseudouridine(1915) in 23S rRNA + S-adenosyl-L-methionine = N(3)-methylpseudouridine(1915) in 23S rRNA + S-adenosyl-L-homocysteine + H(+)</text>
        <dbReference type="Rhea" id="RHEA:42752"/>
        <dbReference type="Rhea" id="RHEA-COMP:10221"/>
        <dbReference type="Rhea" id="RHEA-COMP:10222"/>
        <dbReference type="ChEBI" id="CHEBI:15378"/>
        <dbReference type="ChEBI" id="CHEBI:57856"/>
        <dbReference type="ChEBI" id="CHEBI:59789"/>
        <dbReference type="ChEBI" id="CHEBI:65314"/>
        <dbReference type="ChEBI" id="CHEBI:74486"/>
        <dbReference type="EC" id="2.1.1.177"/>
    </reaction>
</comment>
<dbReference type="EMBL" id="JACHIG010000004">
    <property type="protein sequence ID" value="MBB5032485.1"/>
    <property type="molecule type" value="Genomic_DNA"/>
</dbReference>
<keyword evidence="1 5" id="KW-0489">Methyltransferase</keyword>
<dbReference type="Proteomes" id="UP000590740">
    <property type="component" value="Unassembled WGS sequence"/>
</dbReference>
<sequence length="146" mass="17151">MQWRIITVGKPGHPWVKEAVDLYWKRLQHYSHFEHIIIKEGPLEKVEKQIEAACARELCILLDERGKQLRSVEMARWIQQEEVSGRKRVCLVIGGADGHSTQLRAKARVCWSLSSLTMQHDIAWVMLMEQIYRAYTIIKGEPYHRE</sequence>
<dbReference type="EC" id="2.1.1.177" evidence="5"/>
<keyword evidence="7" id="KW-1185">Reference proteome</keyword>
<feature type="binding site" evidence="5">
    <location>
        <position position="94"/>
    </location>
    <ligand>
        <name>S-adenosyl-L-methionine</name>
        <dbReference type="ChEBI" id="CHEBI:59789"/>
    </ligand>
</feature>
<reference evidence="6 7" key="1">
    <citation type="submission" date="2020-08" db="EMBL/GenBank/DDBJ databases">
        <title>Genomic Encyclopedia of Type Strains, Phase IV (KMG-IV): sequencing the most valuable type-strain genomes for metagenomic binning, comparative biology and taxonomic classification.</title>
        <authorList>
            <person name="Goeker M."/>
        </authorList>
    </citation>
    <scope>NUCLEOTIDE SEQUENCE [LARGE SCALE GENOMIC DNA]</scope>
    <source>
        <strain evidence="6 7">DSM 12252</strain>
    </source>
</reference>
<proteinExistence type="inferred from homology"/>
<comment type="caution">
    <text evidence="6">The sequence shown here is derived from an EMBL/GenBank/DDBJ whole genome shotgun (WGS) entry which is preliminary data.</text>
</comment>
<dbReference type="PIRSF" id="PIRSF004505">
    <property type="entry name" value="MT_bac"/>
    <property type="match status" value="1"/>
</dbReference>
<dbReference type="AlphaFoldDB" id="A0A7W7YAG6"/>
<keyword evidence="2 5" id="KW-0808">Transferase</keyword>
<dbReference type="Gene3D" id="3.40.1280.10">
    <property type="match status" value="1"/>
</dbReference>
<name>A0A7W7YAG6_9BACT</name>
<dbReference type="GO" id="GO:0070038">
    <property type="term" value="F:rRNA (pseudouridine-N3-)-methyltransferase activity"/>
    <property type="evidence" value="ECO:0007669"/>
    <property type="project" value="UniProtKB-UniRule"/>
</dbReference>
<dbReference type="PANTHER" id="PTHR33603">
    <property type="entry name" value="METHYLTRANSFERASE"/>
    <property type="match status" value="1"/>
</dbReference>